<dbReference type="Proteomes" id="UP000064967">
    <property type="component" value="Chromosome"/>
</dbReference>
<protein>
    <submittedName>
        <fullName evidence="1">Uncharacterized protein</fullName>
    </submittedName>
</protein>
<dbReference type="EMBL" id="CP012333">
    <property type="protein sequence ID" value="AKV04312.1"/>
    <property type="molecule type" value="Genomic_DNA"/>
</dbReference>
<gene>
    <name evidence="1" type="ORF">AKJ09_10975</name>
</gene>
<reference evidence="1 2" key="1">
    <citation type="submission" date="2015-08" db="EMBL/GenBank/DDBJ databases">
        <authorList>
            <person name="Babu N.S."/>
            <person name="Beckwith C.J."/>
            <person name="Beseler K.G."/>
            <person name="Brison A."/>
            <person name="Carone J.V."/>
            <person name="Caskin T.P."/>
            <person name="Diamond M."/>
            <person name="Durham M.E."/>
            <person name="Foxe J.M."/>
            <person name="Go M."/>
            <person name="Henderson B.A."/>
            <person name="Jones I.B."/>
            <person name="McGettigan J.A."/>
            <person name="Micheletti S.J."/>
            <person name="Nasrallah M.E."/>
            <person name="Ortiz D."/>
            <person name="Piller C.R."/>
            <person name="Privatt S.R."/>
            <person name="Schneider S.L."/>
            <person name="Sharp S."/>
            <person name="Smith T.C."/>
            <person name="Stanton J.D."/>
            <person name="Ullery H.E."/>
            <person name="Wilson R.J."/>
            <person name="Serrano M.G."/>
            <person name="Buck G."/>
            <person name="Lee V."/>
            <person name="Wang Y."/>
            <person name="Carvalho R."/>
            <person name="Voegtly L."/>
            <person name="Shi R."/>
            <person name="Duckworth R."/>
            <person name="Johnson A."/>
            <person name="Loviza R."/>
            <person name="Walstead R."/>
            <person name="Shah Z."/>
            <person name="Kiflezghi M."/>
            <person name="Wade K."/>
            <person name="Ball S.L."/>
            <person name="Bradley K.W."/>
            <person name="Asai D.J."/>
            <person name="Bowman C.A."/>
            <person name="Russell D.A."/>
            <person name="Pope W.H."/>
            <person name="Jacobs-Sera D."/>
            <person name="Hendrix R.W."/>
            <person name="Hatfull G.F."/>
        </authorList>
    </citation>
    <scope>NUCLEOTIDE SEQUENCE [LARGE SCALE GENOMIC DNA]</scope>
    <source>
        <strain evidence="1 2">DSM 27648</strain>
    </source>
</reference>
<organism evidence="1 2">
    <name type="scientific">Labilithrix luteola</name>
    <dbReference type="NCBI Taxonomy" id="1391654"/>
    <lineage>
        <taxon>Bacteria</taxon>
        <taxon>Pseudomonadati</taxon>
        <taxon>Myxococcota</taxon>
        <taxon>Polyangia</taxon>
        <taxon>Polyangiales</taxon>
        <taxon>Labilitrichaceae</taxon>
        <taxon>Labilithrix</taxon>
    </lineage>
</organism>
<name>A0A0K1QF88_9BACT</name>
<sequence>MRPATTIVYRVHETNDGVWGDVWVWDHWEEWPTAHQVLLDQSYAKEVSEQDAFAILDVLSRRPKRSR</sequence>
<dbReference type="AlphaFoldDB" id="A0A0K1QF88"/>
<dbReference type="RefSeq" id="WP_146654945.1">
    <property type="nucleotide sequence ID" value="NZ_CP012333.1"/>
</dbReference>
<evidence type="ECO:0000313" key="1">
    <source>
        <dbReference type="EMBL" id="AKV04312.1"/>
    </source>
</evidence>
<proteinExistence type="predicted"/>
<evidence type="ECO:0000313" key="2">
    <source>
        <dbReference type="Proteomes" id="UP000064967"/>
    </source>
</evidence>
<dbReference type="KEGG" id="llu:AKJ09_10975"/>
<keyword evidence="2" id="KW-1185">Reference proteome</keyword>
<accession>A0A0K1QF88</accession>